<evidence type="ECO:0000313" key="4">
    <source>
        <dbReference type="Proteomes" id="UP000664859"/>
    </source>
</evidence>
<evidence type="ECO:0000256" key="2">
    <source>
        <dbReference type="SAM" id="SignalP"/>
    </source>
</evidence>
<sequence length="316" mass="32385">MERFLQALAAATVLAAVAGVPNASRGQATNRGEQLYASTPAVTAEGSYPYTLTQSAAPTAQASYQFTQAPTAAATYLYTPTPSAAPTAAPAAYNTATSTSATSLPGRPTMAPTQSPVLTTYPSTTTSNTEFVVPPTMVPSAAPSQVGGGAATAYTLAPAGSTATYTFAPTAAPSPAPTDNYCEISQAQSPPPGPPFYAVSQYRDVCEADCESQCSSYFDDKWSSLSPAQQAACTKQHCCYTLAQMHKCPDSDLTTLPSSPTRCARYEVHKTGVVPDNTIPIFVGVSATPGSGSAGGGGGSGRLRKLMERVMADMGA</sequence>
<evidence type="ECO:0000313" key="3">
    <source>
        <dbReference type="EMBL" id="KAG5178314.1"/>
    </source>
</evidence>
<dbReference type="AlphaFoldDB" id="A0A836CA85"/>
<organism evidence="3 4">
    <name type="scientific">Tribonema minus</name>
    <dbReference type="NCBI Taxonomy" id="303371"/>
    <lineage>
        <taxon>Eukaryota</taxon>
        <taxon>Sar</taxon>
        <taxon>Stramenopiles</taxon>
        <taxon>Ochrophyta</taxon>
        <taxon>PX clade</taxon>
        <taxon>Xanthophyceae</taxon>
        <taxon>Tribonematales</taxon>
        <taxon>Tribonemataceae</taxon>
        <taxon>Tribonema</taxon>
    </lineage>
</organism>
<dbReference type="EMBL" id="JAFCMP010000516">
    <property type="protein sequence ID" value="KAG5178314.1"/>
    <property type="molecule type" value="Genomic_DNA"/>
</dbReference>
<gene>
    <name evidence="3" type="ORF">JKP88DRAFT_248196</name>
</gene>
<protein>
    <submittedName>
        <fullName evidence="3">Uncharacterized protein</fullName>
    </submittedName>
</protein>
<feature type="region of interest" description="Disordered" evidence="1">
    <location>
        <begin position="98"/>
        <end position="121"/>
    </location>
</feature>
<reference evidence="3" key="1">
    <citation type="submission" date="2021-02" db="EMBL/GenBank/DDBJ databases">
        <title>First Annotated Genome of the Yellow-green Alga Tribonema minus.</title>
        <authorList>
            <person name="Mahan K.M."/>
        </authorList>
    </citation>
    <scope>NUCLEOTIDE SEQUENCE</scope>
    <source>
        <strain evidence="3">UTEX B ZZ1240</strain>
    </source>
</reference>
<comment type="caution">
    <text evidence="3">The sequence shown here is derived from an EMBL/GenBank/DDBJ whole genome shotgun (WGS) entry which is preliminary data.</text>
</comment>
<evidence type="ECO:0000256" key="1">
    <source>
        <dbReference type="SAM" id="MobiDB-lite"/>
    </source>
</evidence>
<proteinExistence type="predicted"/>
<dbReference type="Proteomes" id="UP000664859">
    <property type="component" value="Unassembled WGS sequence"/>
</dbReference>
<accession>A0A836CA85</accession>
<feature type="chain" id="PRO_5032915833" evidence="2">
    <location>
        <begin position="20"/>
        <end position="316"/>
    </location>
</feature>
<feature type="signal peptide" evidence="2">
    <location>
        <begin position="1"/>
        <end position="19"/>
    </location>
</feature>
<name>A0A836CA85_9STRA</name>
<keyword evidence="4" id="KW-1185">Reference proteome</keyword>
<keyword evidence="2" id="KW-0732">Signal</keyword>